<dbReference type="CDD" id="cd16329">
    <property type="entry name" value="LolA_like"/>
    <property type="match status" value="1"/>
</dbReference>
<feature type="signal peptide" evidence="1">
    <location>
        <begin position="1"/>
        <end position="20"/>
    </location>
</feature>
<reference evidence="4" key="1">
    <citation type="journal article" date="2019" name="Int. J. Syst. Evol. Microbiol.">
        <title>The Global Catalogue of Microorganisms (GCM) 10K type strain sequencing project: providing services to taxonomists for standard genome sequencing and annotation.</title>
        <authorList>
            <consortium name="The Broad Institute Genomics Platform"/>
            <consortium name="The Broad Institute Genome Sequencing Center for Infectious Disease"/>
            <person name="Wu L."/>
            <person name="Ma J."/>
        </authorList>
    </citation>
    <scope>NUCLEOTIDE SEQUENCE [LARGE SCALE GENOMIC DNA]</scope>
    <source>
        <strain evidence="4">CGMCC 1.15928</strain>
    </source>
</reference>
<dbReference type="Pfam" id="PF17131">
    <property type="entry name" value="LolA_like"/>
    <property type="match status" value="1"/>
</dbReference>
<evidence type="ECO:0000256" key="1">
    <source>
        <dbReference type="SAM" id="SignalP"/>
    </source>
</evidence>
<keyword evidence="4" id="KW-1185">Reference proteome</keyword>
<evidence type="ECO:0000313" key="4">
    <source>
        <dbReference type="Proteomes" id="UP000628854"/>
    </source>
</evidence>
<dbReference type="RefSeq" id="WP_198943688.1">
    <property type="nucleotide sequence ID" value="NZ_BMKF01000001.1"/>
</dbReference>
<feature type="domain" description="Uncharacterized protein TP-0789" evidence="2">
    <location>
        <begin position="72"/>
        <end position="263"/>
    </location>
</feature>
<comment type="caution">
    <text evidence="3">The sequence shown here is derived from an EMBL/GenBank/DDBJ whole genome shotgun (WGS) entry which is preliminary data.</text>
</comment>
<accession>A0ABQ1JFB3</accession>
<sequence length="265" mass="30273">MRNLLLPLSLVLLGSPAAVAQGALTGDEIVANVNAREDGEHVTRRFVVELTDRNGRIRTEETIAQRRYFDDEKRTIIFYTEPNSVRGTGFLTFDYAEPEADDDQWLYLPALRKVRRISASDRGDYFLGTDFTYEEIKKEQKIETEDYVFSAQGSETVDGRELLIVEGRPSSEAVGRELGISRVVWRIDPQIWMSRVTDYYDQNGNHARTIELEAVETIDGFLTATQMSVVNHKTGHSTRISFHDTDYKADVPENLFTQSRLRRGL</sequence>
<dbReference type="EMBL" id="BMKF01000001">
    <property type="protein sequence ID" value="GGB64633.1"/>
    <property type="molecule type" value="Genomic_DNA"/>
</dbReference>
<evidence type="ECO:0000313" key="3">
    <source>
        <dbReference type="EMBL" id="GGB64633.1"/>
    </source>
</evidence>
<dbReference type="Gene3D" id="2.50.20.10">
    <property type="entry name" value="Lipoprotein localisation LolA/LolB/LppX"/>
    <property type="match status" value="1"/>
</dbReference>
<name>A0ABQ1JFB3_9PROT</name>
<evidence type="ECO:0000259" key="2">
    <source>
        <dbReference type="Pfam" id="PF17131"/>
    </source>
</evidence>
<proteinExistence type="predicted"/>
<dbReference type="InterPro" id="IPR033399">
    <property type="entry name" value="TP_0789-like"/>
</dbReference>
<keyword evidence="1" id="KW-0732">Signal</keyword>
<gene>
    <name evidence="3" type="ORF">GCM10011503_11790</name>
</gene>
<protein>
    <recommendedName>
        <fullName evidence="2">Uncharacterized protein TP-0789 domain-containing protein</fullName>
    </recommendedName>
</protein>
<organism evidence="3 4">
    <name type="scientific">Henriciella pelagia</name>
    <dbReference type="NCBI Taxonomy" id="1977912"/>
    <lineage>
        <taxon>Bacteria</taxon>
        <taxon>Pseudomonadati</taxon>
        <taxon>Pseudomonadota</taxon>
        <taxon>Alphaproteobacteria</taxon>
        <taxon>Hyphomonadales</taxon>
        <taxon>Hyphomonadaceae</taxon>
        <taxon>Henriciella</taxon>
    </lineage>
</organism>
<dbReference type="Proteomes" id="UP000628854">
    <property type="component" value="Unassembled WGS sequence"/>
</dbReference>
<feature type="chain" id="PRO_5046807847" description="Uncharacterized protein TP-0789 domain-containing protein" evidence="1">
    <location>
        <begin position="21"/>
        <end position="265"/>
    </location>
</feature>